<evidence type="ECO:0000256" key="6">
    <source>
        <dbReference type="NCBIfam" id="TIGR01068"/>
    </source>
</evidence>
<proteinExistence type="inferred from homology"/>
<evidence type="ECO:0000256" key="2">
    <source>
        <dbReference type="ARBA" id="ARBA00022448"/>
    </source>
</evidence>
<dbReference type="EMBL" id="MAAO01000007">
    <property type="protein sequence ID" value="OUR95765.1"/>
    <property type="molecule type" value="Genomic_DNA"/>
</dbReference>
<dbReference type="PRINTS" id="PR00421">
    <property type="entry name" value="THIOREDOXIN"/>
</dbReference>
<dbReference type="Gene3D" id="3.40.30.10">
    <property type="entry name" value="Glutaredoxin"/>
    <property type="match status" value="1"/>
</dbReference>
<gene>
    <name evidence="11" type="ORF">A9Q84_14785</name>
</gene>
<dbReference type="GO" id="GO:0005737">
    <property type="term" value="C:cytoplasm"/>
    <property type="evidence" value="ECO:0007669"/>
    <property type="project" value="TreeGrafter"/>
</dbReference>
<dbReference type="PANTHER" id="PTHR45663">
    <property type="entry name" value="GEO12009P1"/>
    <property type="match status" value="1"/>
</dbReference>
<keyword evidence="4 9" id="KW-1015">Disulfide bond</keyword>
<dbReference type="GO" id="GO:0015035">
    <property type="term" value="F:protein-disulfide reductase activity"/>
    <property type="evidence" value="ECO:0007669"/>
    <property type="project" value="UniProtKB-UniRule"/>
</dbReference>
<accession>A0A1Y5F917</accession>
<feature type="site" description="Contributes to redox potential value" evidence="8">
    <location>
        <position position="33"/>
    </location>
</feature>
<feature type="active site" description="Nucleophile" evidence="8">
    <location>
        <position position="32"/>
    </location>
</feature>
<evidence type="ECO:0000313" key="12">
    <source>
        <dbReference type="Proteomes" id="UP000196531"/>
    </source>
</evidence>
<reference evidence="12" key="1">
    <citation type="journal article" date="2017" name="Proc. Natl. Acad. Sci. U.S.A.">
        <title>Simulation of Deepwater Horizon oil plume reveals substrate specialization within a complex community of hydrocarbon-degraders.</title>
        <authorList>
            <person name="Hu P."/>
            <person name="Dubinsky E.A."/>
            <person name="Probst A.J."/>
            <person name="Wang J."/>
            <person name="Sieber C.M.K."/>
            <person name="Tom L.M."/>
            <person name="Gardinali P."/>
            <person name="Banfield J.F."/>
            <person name="Atlas R.M."/>
            <person name="Andersen G.L."/>
        </authorList>
    </citation>
    <scope>NUCLEOTIDE SEQUENCE [LARGE SCALE GENOMIC DNA]</scope>
</reference>
<evidence type="ECO:0000259" key="10">
    <source>
        <dbReference type="PROSITE" id="PS51352"/>
    </source>
</evidence>
<feature type="disulfide bond" description="Redox-active" evidence="9">
    <location>
        <begin position="32"/>
        <end position="35"/>
    </location>
</feature>
<protein>
    <recommendedName>
        <fullName evidence="6 7">Thioredoxin</fullName>
    </recommendedName>
</protein>
<dbReference type="InterPro" id="IPR005746">
    <property type="entry name" value="Thioredoxin"/>
</dbReference>
<feature type="active site" description="Nucleophile" evidence="8">
    <location>
        <position position="35"/>
    </location>
</feature>
<dbReference type="PANTHER" id="PTHR45663:SF11">
    <property type="entry name" value="GEO12009P1"/>
    <property type="match status" value="1"/>
</dbReference>
<keyword evidence="3" id="KW-0249">Electron transport</keyword>
<evidence type="ECO:0000256" key="7">
    <source>
        <dbReference type="PIRNR" id="PIRNR000077"/>
    </source>
</evidence>
<dbReference type="SUPFAM" id="SSF52833">
    <property type="entry name" value="Thioredoxin-like"/>
    <property type="match status" value="1"/>
</dbReference>
<evidence type="ECO:0000256" key="5">
    <source>
        <dbReference type="ARBA" id="ARBA00023284"/>
    </source>
</evidence>
<dbReference type="Pfam" id="PF00085">
    <property type="entry name" value="Thioredoxin"/>
    <property type="match status" value="1"/>
</dbReference>
<evidence type="ECO:0000256" key="9">
    <source>
        <dbReference type="PIRSR" id="PIRSR000077-4"/>
    </source>
</evidence>
<evidence type="ECO:0000256" key="1">
    <source>
        <dbReference type="ARBA" id="ARBA00008987"/>
    </source>
</evidence>
<keyword evidence="2" id="KW-0813">Transport</keyword>
<dbReference type="AlphaFoldDB" id="A0A1Y5F917"/>
<dbReference type="PROSITE" id="PS51352">
    <property type="entry name" value="THIOREDOXIN_2"/>
    <property type="match status" value="1"/>
</dbReference>
<evidence type="ECO:0000256" key="3">
    <source>
        <dbReference type="ARBA" id="ARBA00022982"/>
    </source>
</evidence>
<name>A0A1Y5F917_9BACT</name>
<dbReference type="InterPro" id="IPR013766">
    <property type="entry name" value="Thioredoxin_domain"/>
</dbReference>
<feature type="domain" description="Thioredoxin" evidence="10">
    <location>
        <begin position="1"/>
        <end position="106"/>
    </location>
</feature>
<dbReference type="FunFam" id="3.40.30.10:FF:000001">
    <property type="entry name" value="Thioredoxin"/>
    <property type="match status" value="1"/>
</dbReference>
<feature type="site" description="Deprotonates C-terminal active site Cys" evidence="8">
    <location>
        <position position="26"/>
    </location>
</feature>
<dbReference type="CDD" id="cd02947">
    <property type="entry name" value="TRX_family"/>
    <property type="match status" value="1"/>
</dbReference>
<organism evidence="11 12">
    <name type="scientific">Halobacteriovorax marinus</name>
    <dbReference type="NCBI Taxonomy" id="97084"/>
    <lineage>
        <taxon>Bacteria</taxon>
        <taxon>Pseudomonadati</taxon>
        <taxon>Bdellovibrionota</taxon>
        <taxon>Bacteriovoracia</taxon>
        <taxon>Bacteriovoracales</taxon>
        <taxon>Halobacteriovoraceae</taxon>
        <taxon>Halobacteriovorax</taxon>
    </lineage>
</organism>
<comment type="similarity">
    <text evidence="1 7">Belongs to the thioredoxin family.</text>
</comment>
<sequence>MTTLHTVTSADFNEKVLLSNKTVLVDFYADWCGPCKALAPTLNEIANEQSEATTIVKVDVDASQDLAAKYGVRGMPTMLIFKDGEIKGTLVGNQPKQTILSSLSQA</sequence>
<dbReference type="Proteomes" id="UP000196531">
    <property type="component" value="Unassembled WGS sequence"/>
</dbReference>
<dbReference type="InterPro" id="IPR036249">
    <property type="entry name" value="Thioredoxin-like_sf"/>
</dbReference>
<dbReference type="PROSITE" id="PS00194">
    <property type="entry name" value="THIOREDOXIN_1"/>
    <property type="match status" value="1"/>
</dbReference>
<evidence type="ECO:0000313" key="11">
    <source>
        <dbReference type="EMBL" id="OUR95765.1"/>
    </source>
</evidence>
<keyword evidence="5 9" id="KW-0676">Redox-active center</keyword>
<dbReference type="PIRSF" id="PIRSF000077">
    <property type="entry name" value="Thioredoxin"/>
    <property type="match status" value="1"/>
</dbReference>
<evidence type="ECO:0000256" key="8">
    <source>
        <dbReference type="PIRSR" id="PIRSR000077-1"/>
    </source>
</evidence>
<dbReference type="InterPro" id="IPR017937">
    <property type="entry name" value="Thioredoxin_CS"/>
</dbReference>
<dbReference type="NCBIfam" id="TIGR01068">
    <property type="entry name" value="thioredoxin"/>
    <property type="match status" value="1"/>
</dbReference>
<evidence type="ECO:0000256" key="4">
    <source>
        <dbReference type="ARBA" id="ARBA00023157"/>
    </source>
</evidence>
<comment type="caution">
    <text evidence="11">The sequence shown here is derived from an EMBL/GenBank/DDBJ whole genome shotgun (WGS) entry which is preliminary data.</text>
</comment>
<feature type="site" description="Contributes to redox potential value" evidence="8">
    <location>
        <position position="34"/>
    </location>
</feature>